<dbReference type="GO" id="GO:0015711">
    <property type="term" value="P:organic anion transport"/>
    <property type="evidence" value="ECO:0000318"/>
    <property type="project" value="GO_Central"/>
</dbReference>
<comment type="catalytic activity">
    <reaction evidence="12">
        <text>ATP + H2O + xenobioticSide 1 = ADP + phosphate + xenobioticSide 2.</text>
        <dbReference type="EC" id="7.6.2.2"/>
    </reaction>
</comment>
<keyword evidence="5 14" id="KW-0812">Transmembrane</keyword>
<dbReference type="SUPFAM" id="SSF52540">
    <property type="entry name" value="P-loop containing nucleoside triphosphate hydrolases"/>
    <property type="match status" value="2"/>
</dbReference>
<feature type="compositionally biased region" description="Acidic residues" evidence="13">
    <location>
        <begin position="731"/>
        <end position="740"/>
    </location>
</feature>
<dbReference type="InterPro" id="IPR027417">
    <property type="entry name" value="P-loop_NTPase"/>
</dbReference>
<feature type="transmembrane region" description="Helical" evidence="14">
    <location>
        <begin position="1273"/>
        <end position="1298"/>
    </location>
</feature>
<keyword evidence="11 14" id="KW-0472">Membrane</keyword>
<evidence type="ECO:0000256" key="7">
    <source>
        <dbReference type="ARBA" id="ARBA00022741"/>
    </source>
</evidence>
<dbReference type="GO" id="GO:0008559">
    <property type="term" value="F:ABC-type xenobiotic transporter activity"/>
    <property type="evidence" value="ECO:0000318"/>
    <property type="project" value="GO_Central"/>
</dbReference>
<dbReference type="InterPro" id="IPR017871">
    <property type="entry name" value="ABC_transporter-like_CS"/>
</dbReference>
<evidence type="ECO:0000256" key="3">
    <source>
        <dbReference type="ARBA" id="ARBA00012191"/>
    </source>
</evidence>
<feature type="transmembrane region" description="Helical" evidence="14">
    <location>
        <begin position="71"/>
        <end position="91"/>
    </location>
</feature>
<feature type="compositionally biased region" description="Basic and acidic residues" evidence="13">
    <location>
        <begin position="710"/>
        <end position="727"/>
    </location>
</feature>
<dbReference type="InterPro" id="IPR036640">
    <property type="entry name" value="ABC1_TM_sf"/>
</dbReference>
<dbReference type="CDD" id="cd18598">
    <property type="entry name" value="ABC_6TM_MRP7_D1_like"/>
    <property type="match status" value="1"/>
</dbReference>
<dbReference type="InParanoid" id="A0A7M7GHI3"/>
<dbReference type="InterPro" id="IPR003439">
    <property type="entry name" value="ABC_transporter-like_ATP-bd"/>
</dbReference>
<feature type="domain" description="ABC transporter" evidence="15">
    <location>
        <begin position="730"/>
        <end position="957"/>
    </location>
</feature>
<dbReference type="GO" id="GO:0005524">
    <property type="term" value="F:ATP binding"/>
    <property type="evidence" value="ECO:0007669"/>
    <property type="project" value="UniProtKB-KW"/>
</dbReference>
<dbReference type="PANTHER" id="PTHR24223">
    <property type="entry name" value="ATP-BINDING CASSETTE SUB-FAMILY C"/>
    <property type="match status" value="1"/>
</dbReference>
<dbReference type="CDD" id="cd18605">
    <property type="entry name" value="ABC_6TM_MRP7_D2_like"/>
    <property type="match status" value="1"/>
</dbReference>
<evidence type="ECO:0000256" key="13">
    <source>
        <dbReference type="SAM" id="MobiDB-lite"/>
    </source>
</evidence>
<dbReference type="FunFam" id="3.40.50.300:FF:000163">
    <property type="entry name" value="Multidrug resistance-associated protein member 4"/>
    <property type="match status" value="1"/>
</dbReference>
<evidence type="ECO:0000256" key="1">
    <source>
        <dbReference type="ARBA" id="ARBA00004141"/>
    </source>
</evidence>
<feature type="transmembrane region" description="Helical" evidence="14">
    <location>
        <begin position="593"/>
        <end position="614"/>
    </location>
</feature>
<dbReference type="SMART" id="SM00382">
    <property type="entry name" value="AAA"/>
    <property type="match status" value="2"/>
</dbReference>
<dbReference type="OMA" id="PYAWPSQ"/>
<dbReference type="EnsemblMetazoa" id="XM_003727398">
    <property type="protein sequence ID" value="XP_003727446"/>
    <property type="gene ID" value="LOC100888848"/>
</dbReference>
<name>A0A7M7GHI3_STRPU</name>
<dbReference type="KEGG" id="spu:100888848"/>
<comment type="subcellular location">
    <subcellularLocation>
        <location evidence="1">Membrane</location>
        <topology evidence="1">Multi-pass membrane protein</topology>
    </subcellularLocation>
</comment>
<sequence length="1596" mass="178098">MDSSLDTFCGHSLNNYTFWKHSIYGHCYEQLVFVLTSHGLLALICALYIDYINNKLASPNLKRSKSLHIRFVITLLSALVPILSILLQKFTGSGTIRPAPVDYLVNVTSSVAWLLLSLYLWKLRRQSIQLVRTHKPVIAIWALTFIAVCIRLSTVIKQLLNQDDTLASGEEGTIIASIVLQALYLGTLLPGPRHTSVHHEFGGTSLYQSINEDIGGEDREPLLSTSSRKSSDIINLGIAEETASLLSKATFWWTRPLMRKGAKGQLSRSTDVFYLPKKLTASHVESYFSTKYPQGSAAFAEDVFTTNKSNHNAQSHEDAERKGYGSTQARSVKQEENIVPEFTIEDGCKNEPEVTLCRALFKAYGVKFFLLGIVKFLANCLTFGGPLLLNALVSFMENRNEPMRYGYYYALGLFLVTFSAAMLGTHFNYQISKIQIQVRAALITTVYRKSLSVSATTLSAFTTGQIVNFMSVDTGRIVNFCNSFHAFWSLPFEVAVALYLLYQQVGVSFLAGLAFAILLMPLTKCLMERIQKLNTDMMKQKDGRVKIMNEVLNGIRVIKFYAWERHFKKQIDDLRQDELSSLKGIKYLDAMCVYFWATTPVLISLLTFTTYALIGNDLTAAKVFTSLALFSILIGPLNAFPWVLNGVIESWVSIKRVQEFMDLEESDLATYYQSENCLSEGEQLNINQGSFYWEHPKKKEEKKEDEEEGDGKKDEGKSMTRKDDDTRQLVPDEDAIDDDDDKHYEPLKLQDINLNVFKGQLVGVIGKVGSGKSSLFSAILADMVKENGSISIAGFGQGFGLATQEPWLQHATVKENILFGKAYNADRYMSVVEACALIEDLRILPAGDETEVGENGITLSGGQKARVALARAVYQDSDIYLLDDPLAAVDADVGQHIFSKCIMGLLRNKTRVVCTHHTRYLVEADVVVVMDDFKIVDIGPPSVVFKQSQFATHINYNKPESDGDDKVVETEVKGQDVDTKKLVEEEEKEEGSVKFGVYKSYWNAVGTLLAVCVFLSFVLMQGSKNVSDWWLSYWVGHTRGTPPSNHTTHPPPVTHQSSLIEPIYLSLGLETHHYQSLSEYHSDTDNSSSLEFYLGIYGGLIGANSIFTLLRAFLFAYGGIQAATMIHDGLLKSILRAPISFFEKTPVGRIINRFSSDVFTIDFGLPFVLNILLSQAFSFLGTVVITCYGLPWFTLCLIPIGIMYYYIQNYYRKTSRELRRIYSISNSAIYSHFSETLAGLSVIKGMRATRRFRLENRSKLELNQRAWFSSNTVTYWLAFRLQMIGVGMITAVAVIAVLEHHFQTVDPGLVGLAISYALSITNLLISAINTLTETEKNMISAERTHHYTVAIPAEVQGGLIQVPALWPHSGVVKFDNVHFSYREDHPKALDGVSFETKPGEKIGIVGRTGSGKSTLFLVLFRMVQIQQGTVSIDGVNLADMSLEDVRSRLAIIPQDPFIFSGTVRENIDPVGQRSDSELWCVLEKCHVKDVIVRMGGLDAMAGEGGKQFSTGQKQLVCLARAMLTKAKVLCIDEATASVDMETDDLLQQAIKEEFRDNTVLTIAHRVNTLKDSDRILVMNDGKVEQFGKASVSTVDA</sequence>
<evidence type="ECO:0000256" key="8">
    <source>
        <dbReference type="ARBA" id="ARBA00022840"/>
    </source>
</evidence>
<evidence type="ECO:0000259" key="15">
    <source>
        <dbReference type="PROSITE" id="PS50893"/>
    </source>
</evidence>
<keyword evidence="10 14" id="KW-1133">Transmembrane helix</keyword>
<dbReference type="CDD" id="cd03244">
    <property type="entry name" value="ABCC_MRP_domain2"/>
    <property type="match status" value="1"/>
</dbReference>
<feature type="domain" description="ABC transmembrane type-1" evidence="16">
    <location>
        <begin position="369"/>
        <end position="649"/>
    </location>
</feature>
<dbReference type="PROSITE" id="PS50929">
    <property type="entry name" value="ABC_TM1F"/>
    <property type="match status" value="2"/>
</dbReference>
<dbReference type="FunFam" id="1.20.1560.10:FF:000037">
    <property type="entry name" value="ATP-binding cassette subfamily C member 10"/>
    <property type="match status" value="1"/>
</dbReference>
<evidence type="ECO:0000256" key="11">
    <source>
        <dbReference type="ARBA" id="ARBA00023136"/>
    </source>
</evidence>
<evidence type="ECO:0000256" key="6">
    <source>
        <dbReference type="ARBA" id="ARBA00022737"/>
    </source>
</evidence>
<feature type="transmembrane region" description="Helical" evidence="14">
    <location>
        <begin position="407"/>
        <end position="429"/>
    </location>
</feature>
<keyword evidence="6" id="KW-0677">Repeat</keyword>
<accession>A0A7M7GHI3</accession>
<keyword evidence="7" id="KW-0547">Nucleotide-binding</keyword>
<dbReference type="CDD" id="cd03250">
    <property type="entry name" value="ABCC_MRP_domain1"/>
    <property type="match status" value="1"/>
</dbReference>
<feature type="transmembrane region" description="Helical" evidence="14">
    <location>
        <begin position="368"/>
        <end position="395"/>
    </location>
</feature>
<dbReference type="Gene3D" id="3.40.50.300">
    <property type="entry name" value="P-loop containing nucleotide triphosphate hydrolases"/>
    <property type="match status" value="2"/>
</dbReference>
<evidence type="ECO:0000256" key="14">
    <source>
        <dbReference type="SAM" id="Phobius"/>
    </source>
</evidence>
<keyword evidence="9" id="KW-1278">Translocase</keyword>
<evidence type="ECO:0000256" key="9">
    <source>
        <dbReference type="ARBA" id="ARBA00022967"/>
    </source>
</evidence>
<feature type="region of interest" description="Disordered" evidence="13">
    <location>
        <begin position="309"/>
        <end position="330"/>
    </location>
</feature>
<dbReference type="SUPFAM" id="SSF90123">
    <property type="entry name" value="ABC transporter transmembrane region"/>
    <property type="match status" value="2"/>
</dbReference>
<dbReference type="PROSITE" id="PS50893">
    <property type="entry name" value="ABC_TRANSPORTER_2"/>
    <property type="match status" value="2"/>
</dbReference>
<dbReference type="Gene3D" id="1.20.1560.10">
    <property type="entry name" value="ABC transporter type 1, transmembrane domain"/>
    <property type="match status" value="2"/>
</dbReference>
<comment type="similarity">
    <text evidence="2">Belongs to the ABC transporter superfamily. ABCC family. Conjugate transporter (TC 3.A.1.208) subfamily.</text>
</comment>
<dbReference type="Pfam" id="PF00005">
    <property type="entry name" value="ABC_tran"/>
    <property type="match status" value="2"/>
</dbReference>
<dbReference type="Proteomes" id="UP000007110">
    <property type="component" value="Unassembled WGS sequence"/>
</dbReference>
<evidence type="ECO:0000313" key="17">
    <source>
        <dbReference type="EnsemblMetazoa" id="XP_003727446"/>
    </source>
</evidence>
<feature type="transmembrane region" description="Helical" evidence="14">
    <location>
        <begin position="1158"/>
        <end position="1177"/>
    </location>
</feature>
<evidence type="ECO:0000313" key="18">
    <source>
        <dbReference type="Proteomes" id="UP000007110"/>
    </source>
</evidence>
<dbReference type="GO" id="GO:0016887">
    <property type="term" value="F:ATP hydrolysis activity"/>
    <property type="evidence" value="ECO:0007669"/>
    <property type="project" value="InterPro"/>
</dbReference>
<reference evidence="17" key="2">
    <citation type="submission" date="2021-01" db="UniProtKB">
        <authorList>
            <consortium name="EnsemblMetazoa"/>
        </authorList>
    </citation>
    <scope>IDENTIFICATION</scope>
</reference>
<dbReference type="FunFam" id="3.40.50.300:FF:000997">
    <property type="entry name" value="Multidrug resistance-associated protein 1"/>
    <property type="match status" value="1"/>
</dbReference>
<dbReference type="InterPro" id="IPR003593">
    <property type="entry name" value="AAA+_ATPase"/>
</dbReference>
<feature type="transmembrane region" description="Helical" evidence="14">
    <location>
        <begin position="1310"/>
        <end position="1331"/>
    </location>
</feature>
<keyword evidence="18" id="KW-1185">Reference proteome</keyword>
<reference evidence="18" key="1">
    <citation type="submission" date="2015-02" db="EMBL/GenBank/DDBJ databases">
        <title>Genome sequencing for Strongylocentrotus purpuratus.</title>
        <authorList>
            <person name="Murali S."/>
            <person name="Liu Y."/>
            <person name="Vee V."/>
            <person name="English A."/>
            <person name="Wang M."/>
            <person name="Skinner E."/>
            <person name="Han Y."/>
            <person name="Muzny D.M."/>
            <person name="Worley K.C."/>
            <person name="Gibbs R.A."/>
        </authorList>
    </citation>
    <scope>NUCLEOTIDE SEQUENCE</scope>
</reference>
<evidence type="ECO:0000256" key="4">
    <source>
        <dbReference type="ARBA" id="ARBA00022448"/>
    </source>
</evidence>
<dbReference type="Pfam" id="PF00664">
    <property type="entry name" value="ABC_membrane"/>
    <property type="match status" value="2"/>
</dbReference>
<feature type="transmembrane region" description="Helical" evidence="14">
    <location>
        <begin position="1001"/>
        <end position="1020"/>
    </location>
</feature>
<dbReference type="GO" id="GO:0005886">
    <property type="term" value="C:plasma membrane"/>
    <property type="evidence" value="ECO:0000318"/>
    <property type="project" value="GO_Central"/>
</dbReference>
<evidence type="ECO:0000256" key="2">
    <source>
        <dbReference type="ARBA" id="ARBA00009726"/>
    </source>
</evidence>
<dbReference type="InterPro" id="IPR050173">
    <property type="entry name" value="ABC_transporter_C-like"/>
</dbReference>
<feature type="transmembrane region" description="Helical" evidence="14">
    <location>
        <begin position="31"/>
        <end position="51"/>
    </location>
</feature>
<evidence type="ECO:0000256" key="5">
    <source>
        <dbReference type="ARBA" id="ARBA00022692"/>
    </source>
</evidence>
<dbReference type="EC" id="7.6.2.2" evidence="3"/>
<feature type="transmembrane region" description="Helical" evidence="14">
    <location>
        <begin position="103"/>
        <end position="121"/>
    </location>
</feature>
<evidence type="ECO:0000256" key="10">
    <source>
        <dbReference type="ARBA" id="ARBA00022989"/>
    </source>
</evidence>
<dbReference type="GeneID" id="100888848"/>
<protein>
    <recommendedName>
        <fullName evidence="3">ABC-type xenobiotic transporter</fullName>
        <ecNumber evidence="3">7.6.2.2</ecNumber>
    </recommendedName>
</protein>
<feature type="compositionally biased region" description="Basic and acidic residues" evidence="13">
    <location>
        <begin position="314"/>
        <end position="323"/>
    </location>
</feature>
<organism evidence="17 18">
    <name type="scientific">Strongylocentrotus purpuratus</name>
    <name type="common">Purple sea urchin</name>
    <dbReference type="NCBI Taxonomy" id="7668"/>
    <lineage>
        <taxon>Eukaryota</taxon>
        <taxon>Metazoa</taxon>
        <taxon>Echinodermata</taxon>
        <taxon>Eleutherozoa</taxon>
        <taxon>Echinozoa</taxon>
        <taxon>Echinoidea</taxon>
        <taxon>Euechinoidea</taxon>
        <taxon>Echinacea</taxon>
        <taxon>Camarodonta</taxon>
        <taxon>Echinidea</taxon>
        <taxon>Strongylocentrotidae</taxon>
        <taxon>Strongylocentrotus</taxon>
    </lineage>
</organism>
<keyword evidence="8" id="KW-0067">ATP-binding</keyword>
<feature type="transmembrane region" description="Helical" evidence="14">
    <location>
        <begin position="133"/>
        <end position="153"/>
    </location>
</feature>
<feature type="transmembrane region" description="Helical" evidence="14">
    <location>
        <begin position="626"/>
        <end position="648"/>
    </location>
</feature>
<feature type="domain" description="ABC transporter" evidence="15">
    <location>
        <begin position="1372"/>
        <end position="1596"/>
    </location>
</feature>
<keyword evidence="4" id="KW-0813">Transport</keyword>
<dbReference type="GO" id="GO:0055085">
    <property type="term" value="P:transmembrane transport"/>
    <property type="evidence" value="ECO:0000318"/>
    <property type="project" value="GO_Central"/>
</dbReference>
<proteinExistence type="inferred from homology"/>
<feature type="domain" description="ABC transmembrane type-1" evidence="16">
    <location>
        <begin position="1082"/>
        <end position="1336"/>
    </location>
</feature>
<feature type="transmembrane region" description="Helical" evidence="14">
    <location>
        <begin position="1183"/>
        <end position="1207"/>
    </location>
</feature>
<feature type="region of interest" description="Disordered" evidence="13">
    <location>
        <begin position="695"/>
        <end position="741"/>
    </location>
</feature>
<feature type="transmembrane region" description="Helical" evidence="14">
    <location>
        <begin position="508"/>
        <end position="527"/>
    </location>
</feature>
<dbReference type="RefSeq" id="XP_003727446.1">
    <property type="nucleotide sequence ID" value="XM_003727398.3"/>
</dbReference>
<dbReference type="OrthoDB" id="6500128at2759"/>
<evidence type="ECO:0000259" key="16">
    <source>
        <dbReference type="PROSITE" id="PS50929"/>
    </source>
</evidence>
<dbReference type="InterPro" id="IPR011527">
    <property type="entry name" value="ABC1_TM_dom"/>
</dbReference>
<evidence type="ECO:0000256" key="12">
    <source>
        <dbReference type="ARBA" id="ARBA00034018"/>
    </source>
</evidence>
<dbReference type="PANTHER" id="PTHR24223:SF330">
    <property type="entry name" value="ATP-BINDING CASSETTE SUB-FAMILY C MEMBER 10"/>
    <property type="match status" value="1"/>
</dbReference>
<feature type="transmembrane region" description="Helical" evidence="14">
    <location>
        <begin position="1092"/>
        <end position="1117"/>
    </location>
</feature>
<dbReference type="PROSITE" id="PS00211">
    <property type="entry name" value="ABC_TRANSPORTER_1"/>
    <property type="match status" value="1"/>
</dbReference>